<sequence length="87" mass="9827">ILGIIELGSNTMSSGYHGKELFKSAEGLDKVLWLNLSKEIDQENAYNAIEPLLDELKKILDQYNVILIMSNKDSKKITEPIIEQIAH</sequence>
<feature type="non-terminal residue" evidence="1">
    <location>
        <position position="1"/>
    </location>
</feature>
<dbReference type="EMBL" id="UINC01060492">
    <property type="protein sequence ID" value="SVB85056.1"/>
    <property type="molecule type" value="Genomic_DNA"/>
</dbReference>
<evidence type="ECO:0000313" key="1">
    <source>
        <dbReference type="EMBL" id="SVB85056.1"/>
    </source>
</evidence>
<accession>A0A382HCP5</accession>
<name>A0A382HCP5_9ZZZZ</name>
<evidence type="ECO:0008006" key="2">
    <source>
        <dbReference type="Google" id="ProtNLM"/>
    </source>
</evidence>
<organism evidence="1">
    <name type="scientific">marine metagenome</name>
    <dbReference type="NCBI Taxonomy" id="408172"/>
    <lineage>
        <taxon>unclassified sequences</taxon>
        <taxon>metagenomes</taxon>
        <taxon>ecological metagenomes</taxon>
    </lineage>
</organism>
<protein>
    <recommendedName>
        <fullName evidence="2">Mur ligase central domain-containing protein</fullName>
    </recommendedName>
</protein>
<proteinExistence type="predicted"/>
<dbReference type="AlphaFoldDB" id="A0A382HCP5"/>
<gene>
    <name evidence="1" type="ORF">METZ01_LOCUS237910</name>
</gene>
<reference evidence="1" key="1">
    <citation type="submission" date="2018-05" db="EMBL/GenBank/DDBJ databases">
        <authorList>
            <person name="Lanie J.A."/>
            <person name="Ng W.-L."/>
            <person name="Kazmierczak K.M."/>
            <person name="Andrzejewski T.M."/>
            <person name="Davidsen T.M."/>
            <person name="Wayne K.J."/>
            <person name="Tettelin H."/>
            <person name="Glass J.I."/>
            <person name="Rusch D."/>
            <person name="Podicherti R."/>
            <person name="Tsui H.-C.T."/>
            <person name="Winkler M.E."/>
        </authorList>
    </citation>
    <scope>NUCLEOTIDE SEQUENCE</scope>
</reference>